<feature type="domain" description="Ancillary SecYEG translocon subunit/Cell division coordinator CpoB TPR" evidence="2">
    <location>
        <begin position="25"/>
        <end position="201"/>
    </location>
</feature>
<reference evidence="3 4" key="1">
    <citation type="submission" date="2020-08" db="EMBL/GenBank/DDBJ databases">
        <title>Genomic Encyclopedia of Type Strains, Phase IV (KMG-IV): sequencing the most valuable type-strain genomes for metagenomic binning, comparative biology and taxonomic classification.</title>
        <authorList>
            <person name="Goeker M."/>
        </authorList>
    </citation>
    <scope>NUCLEOTIDE SEQUENCE [LARGE SCALE GENOMIC DNA]</scope>
    <source>
        <strain evidence="3 4">DSM 26385</strain>
    </source>
</reference>
<sequence>MANEHDSFIREVNEELRSEQFRNAWARYGRLLMGGAAAAVIATALWGGYEWWSERQASASGDQFLAALTLVREGKTAEADAALKALEVDGSGAYPVLARMRAATLHAEKGDAAAAIAAFTEIGKDTSVPEVVRDTARLRAAYLLVDTGTYDQVSAEVEQIAVPTNALRHSAREVLGLSAYKAGDMVKAKDWFEQTTTDAQAPNNVANRARMMLGLINASGKAP</sequence>
<gene>
    <name evidence="3" type="ORF">GGQ66_000415</name>
</gene>
<dbReference type="RefSeq" id="WP_183788907.1">
    <property type="nucleotide sequence ID" value="NZ_JACIDU010000002.1"/>
</dbReference>
<protein>
    <recommendedName>
        <fullName evidence="2">Ancillary SecYEG translocon subunit/Cell division coordinator CpoB TPR domain-containing protein</fullName>
    </recommendedName>
</protein>
<proteinExistence type="predicted"/>
<organism evidence="3 4">
    <name type="scientific">Allorhizobium borbori</name>
    <dbReference type="NCBI Taxonomy" id="485907"/>
    <lineage>
        <taxon>Bacteria</taxon>
        <taxon>Pseudomonadati</taxon>
        <taxon>Pseudomonadota</taxon>
        <taxon>Alphaproteobacteria</taxon>
        <taxon>Hyphomicrobiales</taxon>
        <taxon>Rhizobiaceae</taxon>
        <taxon>Rhizobium/Agrobacterium group</taxon>
        <taxon>Allorhizobium</taxon>
    </lineage>
</organism>
<dbReference type="Gene3D" id="1.25.40.10">
    <property type="entry name" value="Tetratricopeptide repeat domain"/>
    <property type="match status" value="1"/>
</dbReference>
<keyword evidence="1" id="KW-0472">Membrane</keyword>
<dbReference type="InterPro" id="IPR011990">
    <property type="entry name" value="TPR-like_helical_dom_sf"/>
</dbReference>
<keyword evidence="1" id="KW-0812">Transmembrane</keyword>
<evidence type="ECO:0000313" key="4">
    <source>
        <dbReference type="Proteomes" id="UP000584824"/>
    </source>
</evidence>
<keyword evidence="4" id="KW-1185">Reference proteome</keyword>
<feature type="transmembrane region" description="Helical" evidence="1">
    <location>
        <begin position="31"/>
        <end position="52"/>
    </location>
</feature>
<dbReference type="Pfam" id="PF09976">
    <property type="entry name" value="TPR_21"/>
    <property type="match status" value="1"/>
</dbReference>
<dbReference type="Proteomes" id="UP000584824">
    <property type="component" value="Unassembled WGS sequence"/>
</dbReference>
<dbReference type="EMBL" id="JACIDU010000002">
    <property type="protein sequence ID" value="MBB4101887.1"/>
    <property type="molecule type" value="Genomic_DNA"/>
</dbReference>
<evidence type="ECO:0000256" key="1">
    <source>
        <dbReference type="SAM" id="Phobius"/>
    </source>
</evidence>
<keyword evidence="1" id="KW-1133">Transmembrane helix</keyword>
<dbReference type="InterPro" id="IPR018704">
    <property type="entry name" value="SecYEG/CpoB_TPR"/>
</dbReference>
<name>A0A7W6NZM6_9HYPH</name>
<accession>A0A7W6NZM6</accession>
<evidence type="ECO:0000259" key="2">
    <source>
        <dbReference type="Pfam" id="PF09976"/>
    </source>
</evidence>
<evidence type="ECO:0000313" key="3">
    <source>
        <dbReference type="EMBL" id="MBB4101887.1"/>
    </source>
</evidence>
<comment type="caution">
    <text evidence="3">The sequence shown here is derived from an EMBL/GenBank/DDBJ whole genome shotgun (WGS) entry which is preliminary data.</text>
</comment>
<dbReference type="AlphaFoldDB" id="A0A7W6NZM6"/>